<dbReference type="EMBL" id="JAWXYG010000005">
    <property type="protein sequence ID" value="KAK4271177.1"/>
    <property type="molecule type" value="Genomic_DNA"/>
</dbReference>
<gene>
    <name evidence="2" type="ORF">QN277_019909</name>
</gene>
<sequence length="115" mass="11996">MPTVTHSDVLVSDDSYFPSVLPTVSDPVNQSPSPASSLSLPSASASTSLPTSAISVSVSPEPLHRSNRVHKPPTYLSDYHCSQLTSAPSDSMSGSCRYPLSSVLSYGCSTGSTVY</sequence>
<dbReference type="Proteomes" id="UP001293593">
    <property type="component" value="Unassembled WGS sequence"/>
</dbReference>
<name>A0AAE1MKI7_9FABA</name>
<dbReference type="AlphaFoldDB" id="A0AAE1MKI7"/>
<comment type="caution">
    <text evidence="2">The sequence shown here is derived from an EMBL/GenBank/DDBJ whole genome shotgun (WGS) entry which is preliminary data.</text>
</comment>
<evidence type="ECO:0000313" key="2">
    <source>
        <dbReference type="EMBL" id="KAK4271177.1"/>
    </source>
</evidence>
<accession>A0AAE1MKI7</accession>
<feature type="compositionally biased region" description="Low complexity" evidence="1">
    <location>
        <begin position="31"/>
        <end position="53"/>
    </location>
</feature>
<organism evidence="2 3">
    <name type="scientific">Acacia crassicarpa</name>
    <name type="common">northern wattle</name>
    <dbReference type="NCBI Taxonomy" id="499986"/>
    <lineage>
        <taxon>Eukaryota</taxon>
        <taxon>Viridiplantae</taxon>
        <taxon>Streptophyta</taxon>
        <taxon>Embryophyta</taxon>
        <taxon>Tracheophyta</taxon>
        <taxon>Spermatophyta</taxon>
        <taxon>Magnoliopsida</taxon>
        <taxon>eudicotyledons</taxon>
        <taxon>Gunneridae</taxon>
        <taxon>Pentapetalae</taxon>
        <taxon>rosids</taxon>
        <taxon>fabids</taxon>
        <taxon>Fabales</taxon>
        <taxon>Fabaceae</taxon>
        <taxon>Caesalpinioideae</taxon>
        <taxon>mimosoid clade</taxon>
        <taxon>Acacieae</taxon>
        <taxon>Acacia</taxon>
    </lineage>
</organism>
<evidence type="ECO:0000256" key="1">
    <source>
        <dbReference type="SAM" id="MobiDB-lite"/>
    </source>
</evidence>
<protein>
    <submittedName>
        <fullName evidence="2">Uncharacterized protein</fullName>
    </submittedName>
</protein>
<proteinExistence type="predicted"/>
<evidence type="ECO:0000313" key="3">
    <source>
        <dbReference type="Proteomes" id="UP001293593"/>
    </source>
</evidence>
<feature type="region of interest" description="Disordered" evidence="1">
    <location>
        <begin position="21"/>
        <end position="74"/>
    </location>
</feature>
<keyword evidence="3" id="KW-1185">Reference proteome</keyword>
<reference evidence="2" key="1">
    <citation type="submission" date="2023-10" db="EMBL/GenBank/DDBJ databases">
        <title>Chromosome-level genome of the transformable northern wattle, Acacia crassicarpa.</title>
        <authorList>
            <person name="Massaro I."/>
            <person name="Sinha N.R."/>
            <person name="Poethig S."/>
            <person name="Leichty A.R."/>
        </authorList>
    </citation>
    <scope>NUCLEOTIDE SEQUENCE</scope>
    <source>
        <strain evidence="2">Acra3RX</strain>
        <tissue evidence="2">Leaf</tissue>
    </source>
</reference>